<dbReference type="SUPFAM" id="SSF53213">
    <property type="entry name" value="LigB-like"/>
    <property type="match status" value="1"/>
</dbReference>
<dbReference type="GO" id="GO:0008270">
    <property type="term" value="F:zinc ion binding"/>
    <property type="evidence" value="ECO:0007669"/>
    <property type="project" value="InterPro"/>
</dbReference>
<dbReference type="InterPro" id="IPR014436">
    <property type="entry name" value="Extradiol_dOase_DODA"/>
</dbReference>
<gene>
    <name evidence="7" type="ORF">UFOPK4366_00597</name>
</gene>
<dbReference type="Gene3D" id="3.40.830.10">
    <property type="entry name" value="LigB-like"/>
    <property type="match status" value="1"/>
</dbReference>
<sequence length="293" mass="32417">MQSIMTPDNPGAAYADFLDSALIKAGQQRDWTPSDGPMPALYLSHGAPPVFDDAEWINDFFNWSQSLPKPKAILIVSAHWESAPLALSTPIGASELVYDFGGFAPVYYKMRYDTPDAYDLASRVSALMPDSETVHQSNSRGLDHGAWVPLKVMYPLGDVPVMQLSMPTHNPIKLLELGRRLKPLRDEGVLIIGSGFMVHGLRHATHEMMFFNQVPAWSQEFDAWAVEALENGDIDTLADYKNSAPGMPFAHPTVEHFTPIFIALGSATTPDAKVKTMIDGYRFGFSRRSFQVA</sequence>
<dbReference type="GO" id="GO:0008198">
    <property type="term" value="F:ferrous iron binding"/>
    <property type="evidence" value="ECO:0007669"/>
    <property type="project" value="InterPro"/>
</dbReference>
<evidence type="ECO:0000259" key="6">
    <source>
        <dbReference type="Pfam" id="PF02900"/>
    </source>
</evidence>
<proteinExistence type="inferred from homology"/>
<dbReference type="PANTHER" id="PTHR30096:SF0">
    <property type="entry name" value="4,5-DOPA DIOXYGENASE EXTRADIOL-LIKE PROTEIN"/>
    <property type="match status" value="1"/>
</dbReference>
<comment type="cofactor">
    <cofactor evidence="1">
        <name>Zn(2+)</name>
        <dbReference type="ChEBI" id="CHEBI:29105"/>
    </cofactor>
</comment>
<dbReference type="AlphaFoldDB" id="A0A6J7UDD2"/>
<dbReference type="GO" id="GO:0016702">
    <property type="term" value="F:oxidoreductase activity, acting on single donors with incorporation of molecular oxygen, incorporation of two atoms of oxygen"/>
    <property type="evidence" value="ECO:0007669"/>
    <property type="project" value="UniProtKB-ARBA"/>
</dbReference>
<dbReference type="CDD" id="cd07363">
    <property type="entry name" value="45_DOPA_Dioxygenase"/>
    <property type="match status" value="1"/>
</dbReference>
<dbReference type="InterPro" id="IPR004183">
    <property type="entry name" value="Xdiol_dOase_suB"/>
</dbReference>
<accession>A0A6J7UDD2</accession>
<name>A0A6J7UDD2_9ZZZZ</name>
<protein>
    <submittedName>
        <fullName evidence="7">Unannotated protein</fullName>
    </submittedName>
</protein>
<feature type="domain" description="Extradiol ring-cleavage dioxygenase class III enzyme subunit B" evidence="6">
    <location>
        <begin position="62"/>
        <end position="270"/>
    </location>
</feature>
<evidence type="ECO:0000256" key="4">
    <source>
        <dbReference type="ARBA" id="ARBA00022833"/>
    </source>
</evidence>
<dbReference type="EMBL" id="CAFBQS010000097">
    <property type="protein sequence ID" value="CAB5063875.1"/>
    <property type="molecule type" value="Genomic_DNA"/>
</dbReference>
<dbReference type="PANTHER" id="PTHR30096">
    <property type="entry name" value="4,5-DOPA DIOXYGENASE EXTRADIOL-LIKE PROTEIN"/>
    <property type="match status" value="1"/>
</dbReference>
<evidence type="ECO:0000313" key="7">
    <source>
        <dbReference type="EMBL" id="CAB5063875.1"/>
    </source>
</evidence>
<evidence type="ECO:0000256" key="1">
    <source>
        <dbReference type="ARBA" id="ARBA00001947"/>
    </source>
</evidence>
<comment type="similarity">
    <text evidence="2">Belongs to the DODA-type extradiol aromatic ring-opening dioxygenase family.</text>
</comment>
<dbReference type="PIRSF" id="PIRSF006157">
    <property type="entry name" value="Doxgns_DODA"/>
    <property type="match status" value="1"/>
</dbReference>
<reference evidence="7" key="1">
    <citation type="submission" date="2020-05" db="EMBL/GenBank/DDBJ databases">
        <authorList>
            <person name="Chiriac C."/>
            <person name="Salcher M."/>
            <person name="Ghai R."/>
            <person name="Kavagutti S V."/>
        </authorList>
    </citation>
    <scope>NUCLEOTIDE SEQUENCE</scope>
</reference>
<evidence type="ECO:0000256" key="2">
    <source>
        <dbReference type="ARBA" id="ARBA00007581"/>
    </source>
</evidence>
<evidence type="ECO:0000256" key="3">
    <source>
        <dbReference type="ARBA" id="ARBA00022723"/>
    </source>
</evidence>
<keyword evidence="5" id="KW-0560">Oxidoreductase</keyword>
<organism evidence="7">
    <name type="scientific">freshwater metagenome</name>
    <dbReference type="NCBI Taxonomy" id="449393"/>
    <lineage>
        <taxon>unclassified sequences</taxon>
        <taxon>metagenomes</taxon>
        <taxon>ecological metagenomes</taxon>
    </lineage>
</organism>
<keyword evidence="4" id="KW-0862">Zinc</keyword>
<dbReference type="Pfam" id="PF02900">
    <property type="entry name" value="LigB"/>
    <property type="match status" value="1"/>
</dbReference>
<evidence type="ECO:0000256" key="5">
    <source>
        <dbReference type="ARBA" id="ARBA00023002"/>
    </source>
</evidence>
<keyword evidence="3" id="KW-0479">Metal-binding</keyword>